<feature type="region of interest" description="Disordered" evidence="1">
    <location>
        <begin position="1"/>
        <end position="64"/>
    </location>
</feature>
<protein>
    <submittedName>
        <fullName evidence="2">Uncharacterized protein</fullName>
    </submittedName>
</protein>
<organism evidence="2 3">
    <name type="scientific">Saccharopolyspora mangrovi</name>
    <dbReference type="NCBI Taxonomy" id="3082379"/>
    <lineage>
        <taxon>Bacteria</taxon>
        <taxon>Bacillati</taxon>
        <taxon>Actinomycetota</taxon>
        <taxon>Actinomycetes</taxon>
        <taxon>Pseudonocardiales</taxon>
        <taxon>Pseudonocardiaceae</taxon>
        <taxon>Saccharopolyspora</taxon>
    </lineage>
</organism>
<gene>
    <name evidence="2" type="ORF">R4I43_28665</name>
</gene>
<feature type="compositionally biased region" description="Basic and acidic residues" evidence="1">
    <location>
        <begin position="1"/>
        <end position="17"/>
    </location>
</feature>
<accession>A0ABU6AIV8</accession>
<dbReference type="EMBL" id="JAWLNX010000028">
    <property type="protein sequence ID" value="MEB3371383.1"/>
    <property type="molecule type" value="Genomic_DNA"/>
</dbReference>
<dbReference type="Proteomes" id="UP001327093">
    <property type="component" value="Unassembled WGS sequence"/>
</dbReference>
<evidence type="ECO:0000256" key="1">
    <source>
        <dbReference type="SAM" id="MobiDB-lite"/>
    </source>
</evidence>
<feature type="compositionally biased region" description="Basic and acidic residues" evidence="1">
    <location>
        <begin position="25"/>
        <end position="37"/>
    </location>
</feature>
<sequence length="64" mass="7195">MNGDRIRQLTKRVREGIAQHNPAKPKNEASAKSEQGQHRRSSRANSLLDTGPRVPPQTGPRKKR</sequence>
<dbReference type="RefSeq" id="WP_324268820.1">
    <property type="nucleotide sequence ID" value="NZ_JAWLNX010000028.1"/>
</dbReference>
<name>A0ABU6AIV8_9PSEU</name>
<evidence type="ECO:0000313" key="3">
    <source>
        <dbReference type="Proteomes" id="UP001327093"/>
    </source>
</evidence>
<proteinExistence type="predicted"/>
<keyword evidence="3" id="KW-1185">Reference proteome</keyword>
<evidence type="ECO:0000313" key="2">
    <source>
        <dbReference type="EMBL" id="MEB3371383.1"/>
    </source>
</evidence>
<reference evidence="2 3" key="1">
    <citation type="submission" date="2023-10" db="EMBL/GenBank/DDBJ databases">
        <title>Saccharopolyspora sp. nov., isolated from mangrove soil.</title>
        <authorList>
            <person name="Lu Y."/>
            <person name="Liu W."/>
        </authorList>
    </citation>
    <scope>NUCLEOTIDE SEQUENCE [LARGE SCALE GENOMIC DNA]</scope>
    <source>
        <strain evidence="2 3">S2-29</strain>
    </source>
</reference>
<comment type="caution">
    <text evidence="2">The sequence shown here is derived from an EMBL/GenBank/DDBJ whole genome shotgun (WGS) entry which is preliminary data.</text>
</comment>